<proteinExistence type="predicted"/>
<dbReference type="Proteomes" id="UP000762676">
    <property type="component" value="Unassembled WGS sequence"/>
</dbReference>
<evidence type="ECO:0000313" key="2">
    <source>
        <dbReference type="EMBL" id="GFS17129.1"/>
    </source>
</evidence>
<comment type="caution">
    <text evidence="2">The sequence shown here is derived from an EMBL/GenBank/DDBJ whole genome shotgun (WGS) entry which is preliminary data.</text>
</comment>
<feature type="region of interest" description="Disordered" evidence="1">
    <location>
        <begin position="138"/>
        <end position="160"/>
    </location>
</feature>
<dbReference type="EMBL" id="BMAT01002950">
    <property type="protein sequence ID" value="GFS17129.1"/>
    <property type="molecule type" value="Genomic_DNA"/>
</dbReference>
<feature type="compositionally biased region" description="Basic residues" evidence="1">
    <location>
        <begin position="151"/>
        <end position="160"/>
    </location>
</feature>
<organism evidence="2 3">
    <name type="scientific">Elysia marginata</name>
    <dbReference type="NCBI Taxonomy" id="1093978"/>
    <lineage>
        <taxon>Eukaryota</taxon>
        <taxon>Metazoa</taxon>
        <taxon>Spiralia</taxon>
        <taxon>Lophotrochozoa</taxon>
        <taxon>Mollusca</taxon>
        <taxon>Gastropoda</taxon>
        <taxon>Heterobranchia</taxon>
        <taxon>Euthyneura</taxon>
        <taxon>Panpulmonata</taxon>
        <taxon>Sacoglossa</taxon>
        <taxon>Placobranchoidea</taxon>
        <taxon>Plakobranchidae</taxon>
        <taxon>Elysia</taxon>
    </lineage>
</organism>
<accession>A0AAV4J2X4</accession>
<reference evidence="2 3" key="1">
    <citation type="journal article" date="2021" name="Elife">
        <title>Chloroplast acquisition without the gene transfer in kleptoplastic sea slugs, Plakobranchus ocellatus.</title>
        <authorList>
            <person name="Maeda T."/>
            <person name="Takahashi S."/>
            <person name="Yoshida T."/>
            <person name="Shimamura S."/>
            <person name="Takaki Y."/>
            <person name="Nagai Y."/>
            <person name="Toyoda A."/>
            <person name="Suzuki Y."/>
            <person name="Arimoto A."/>
            <person name="Ishii H."/>
            <person name="Satoh N."/>
            <person name="Nishiyama T."/>
            <person name="Hasebe M."/>
            <person name="Maruyama T."/>
            <person name="Minagawa J."/>
            <person name="Obokata J."/>
            <person name="Shigenobu S."/>
        </authorList>
    </citation>
    <scope>NUCLEOTIDE SEQUENCE [LARGE SCALE GENOMIC DNA]</scope>
</reference>
<dbReference type="AlphaFoldDB" id="A0AAV4J2X4"/>
<sequence length="160" mass="18928">MLDRIVDKCKEYCMVDQREEDQDDAHWKGNKSAYNNSGKRSARAGLKIFILWTHDHEGCCKGVQIQIEKTRQKFWGNKELLRRNIGLNTEKRILACYVFSVFNYIILLRSMDLFQDRSKEDTDVRNVVLQETSQGLMDRKEKQQRNYTNGRCRRKTVATT</sequence>
<protein>
    <submittedName>
        <fullName evidence="2">Uncharacterized protein</fullName>
    </submittedName>
</protein>
<keyword evidence="3" id="KW-1185">Reference proteome</keyword>
<name>A0AAV4J2X4_9GAST</name>
<evidence type="ECO:0000256" key="1">
    <source>
        <dbReference type="SAM" id="MobiDB-lite"/>
    </source>
</evidence>
<gene>
    <name evidence="2" type="ORF">ElyMa_001489100</name>
</gene>
<evidence type="ECO:0000313" key="3">
    <source>
        <dbReference type="Proteomes" id="UP000762676"/>
    </source>
</evidence>